<dbReference type="SUPFAM" id="SSF103473">
    <property type="entry name" value="MFS general substrate transporter"/>
    <property type="match status" value="1"/>
</dbReference>
<comment type="subcellular location">
    <subcellularLocation>
        <location evidence="1">Cell inner membrane</location>
        <topology evidence="1">Multi-pass membrane protein</topology>
    </subcellularLocation>
</comment>
<accession>A0A4R8DNV3</accession>
<feature type="transmembrane region" description="Helical" evidence="6">
    <location>
        <begin position="99"/>
        <end position="122"/>
    </location>
</feature>
<dbReference type="GO" id="GO:0022857">
    <property type="term" value="F:transmembrane transporter activity"/>
    <property type="evidence" value="ECO:0007669"/>
    <property type="project" value="InterPro"/>
</dbReference>
<evidence type="ECO:0000256" key="6">
    <source>
        <dbReference type="SAM" id="Phobius"/>
    </source>
</evidence>
<keyword evidence="9" id="KW-1185">Reference proteome</keyword>
<keyword evidence="2" id="KW-1003">Cell membrane</keyword>
<feature type="transmembrane region" description="Helical" evidence="6">
    <location>
        <begin position="217"/>
        <end position="236"/>
    </location>
</feature>
<reference evidence="8 9" key="1">
    <citation type="submission" date="2019-03" db="EMBL/GenBank/DDBJ databases">
        <title>Genomic Encyclopedia of Type Strains, Phase IV (KMG-IV): sequencing the most valuable type-strain genomes for metagenomic binning, comparative biology and taxonomic classification.</title>
        <authorList>
            <person name="Goeker M."/>
        </authorList>
    </citation>
    <scope>NUCLEOTIDE SEQUENCE [LARGE SCALE GENOMIC DNA]</scope>
    <source>
        <strain evidence="8 9">DSM 100059</strain>
    </source>
</reference>
<dbReference type="Gene3D" id="1.20.1250.20">
    <property type="entry name" value="MFS general substrate transporter like domains"/>
    <property type="match status" value="2"/>
</dbReference>
<dbReference type="Proteomes" id="UP000294498">
    <property type="component" value="Unassembled WGS sequence"/>
</dbReference>
<keyword evidence="3 6" id="KW-0812">Transmembrane</keyword>
<evidence type="ECO:0000256" key="3">
    <source>
        <dbReference type="ARBA" id="ARBA00022692"/>
    </source>
</evidence>
<feature type="transmembrane region" description="Helical" evidence="6">
    <location>
        <begin position="284"/>
        <end position="305"/>
    </location>
</feature>
<dbReference type="AlphaFoldDB" id="A0A4R8DNV3"/>
<feature type="transmembrane region" description="Helical" evidence="6">
    <location>
        <begin position="166"/>
        <end position="184"/>
    </location>
</feature>
<feature type="transmembrane region" description="Helical" evidence="6">
    <location>
        <begin position="360"/>
        <end position="384"/>
    </location>
</feature>
<keyword evidence="5 6" id="KW-0472">Membrane</keyword>
<feature type="transmembrane region" description="Helical" evidence="6">
    <location>
        <begin position="12"/>
        <end position="31"/>
    </location>
</feature>
<feature type="transmembrane region" description="Helical" evidence="6">
    <location>
        <begin position="134"/>
        <end position="154"/>
    </location>
</feature>
<keyword evidence="4 6" id="KW-1133">Transmembrane helix</keyword>
<dbReference type="PANTHER" id="PTHR43702">
    <property type="entry name" value="L-FUCOSE-PROTON SYMPORTER"/>
    <property type="match status" value="1"/>
</dbReference>
<feature type="transmembrane region" description="Helical" evidence="6">
    <location>
        <begin position="256"/>
        <end position="277"/>
    </location>
</feature>
<organism evidence="8 9">
    <name type="scientific">Dinghuibacter silviterrae</name>
    <dbReference type="NCBI Taxonomy" id="1539049"/>
    <lineage>
        <taxon>Bacteria</taxon>
        <taxon>Pseudomonadati</taxon>
        <taxon>Bacteroidota</taxon>
        <taxon>Chitinophagia</taxon>
        <taxon>Chitinophagales</taxon>
        <taxon>Chitinophagaceae</taxon>
        <taxon>Dinghuibacter</taxon>
    </lineage>
</organism>
<gene>
    <name evidence="8" type="ORF">EDB95_0770</name>
</gene>
<evidence type="ECO:0000256" key="2">
    <source>
        <dbReference type="ARBA" id="ARBA00022475"/>
    </source>
</evidence>
<dbReference type="GO" id="GO:0005886">
    <property type="term" value="C:plasma membrane"/>
    <property type="evidence" value="ECO:0007669"/>
    <property type="project" value="UniProtKB-SubCell"/>
</dbReference>
<feature type="domain" description="Major facilitator superfamily (MFS) profile" evidence="7">
    <location>
        <begin position="6"/>
        <end position="412"/>
    </location>
</feature>
<comment type="caution">
    <text evidence="8">The sequence shown here is derived from an EMBL/GenBank/DDBJ whole genome shotgun (WGS) entry which is preliminary data.</text>
</comment>
<sequence>MRTTRIKISIFVNYFLFGILLNSVGTVILQVQRYFKVLPARASLLEACKDLSIAVAAFLVTSLITRVGYKRSMLAALALIALTCCTIPLIHTFPSVGVLFIVTGICFALVRVSVYGTIGLITSSEKEHISVMNFIESFFCVGIFLGYFLFSHFIDDRDAGSERWFQVYFVLGALAAGAFVYLWLAPLDESEARAGAAGGGRAWAEPGGAEWNAMLKLLALPTVVSFVVCAFLYVLIEQSTMSWLPTFNNKVLNLPSTISVDITSLLAAAYAAGRLLVGLVIRRLNWFLVLVVCLLATAALVLVALPLVERVSGLAVHSWAQVPPAAFLLPLIGFLLAPVFPVLNSIILSSLPKHKQGYMGGLIGIFAALGGTLGSRITGLIFQYHNGLTAFYFSLLPITLLLAGLFVFRQVRSRPARKAAPFVQFEF</sequence>
<feature type="transmembrane region" description="Helical" evidence="6">
    <location>
        <begin position="74"/>
        <end position="93"/>
    </location>
</feature>
<feature type="transmembrane region" description="Helical" evidence="6">
    <location>
        <begin position="51"/>
        <end position="69"/>
    </location>
</feature>
<dbReference type="RefSeq" id="WP_133990733.1">
    <property type="nucleotide sequence ID" value="NZ_SODV01000001.1"/>
</dbReference>
<evidence type="ECO:0000313" key="9">
    <source>
        <dbReference type="Proteomes" id="UP000294498"/>
    </source>
</evidence>
<dbReference type="InterPro" id="IPR036259">
    <property type="entry name" value="MFS_trans_sf"/>
</dbReference>
<name>A0A4R8DNV3_9BACT</name>
<dbReference type="PANTHER" id="PTHR43702:SF11">
    <property type="entry name" value="L-FUCOSE-PROTON SYMPORTER"/>
    <property type="match status" value="1"/>
</dbReference>
<dbReference type="InterPro" id="IPR011701">
    <property type="entry name" value="MFS"/>
</dbReference>
<dbReference type="InterPro" id="IPR050375">
    <property type="entry name" value="MFS_TsgA-like"/>
</dbReference>
<feature type="transmembrane region" description="Helical" evidence="6">
    <location>
        <begin position="325"/>
        <end position="348"/>
    </location>
</feature>
<protein>
    <submittedName>
        <fullName evidence="8">Fucose permease</fullName>
    </submittedName>
</protein>
<dbReference type="EMBL" id="SODV01000001">
    <property type="protein sequence ID" value="TDW99759.1"/>
    <property type="molecule type" value="Genomic_DNA"/>
</dbReference>
<dbReference type="PROSITE" id="PS50850">
    <property type="entry name" value="MFS"/>
    <property type="match status" value="1"/>
</dbReference>
<evidence type="ECO:0000256" key="5">
    <source>
        <dbReference type="ARBA" id="ARBA00023136"/>
    </source>
</evidence>
<proteinExistence type="predicted"/>
<dbReference type="InterPro" id="IPR020846">
    <property type="entry name" value="MFS_dom"/>
</dbReference>
<dbReference type="OrthoDB" id="6395826at2"/>
<dbReference type="Pfam" id="PF07690">
    <property type="entry name" value="MFS_1"/>
    <property type="match status" value="1"/>
</dbReference>
<evidence type="ECO:0000256" key="4">
    <source>
        <dbReference type="ARBA" id="ARBA00022989"/>
    </source>
</evidence>
<evidence type="ECO:0000259" key="7">
    <source>
        <dbReference type="PROSITE" id="PS50850"/>
    </source>
</evidence>
<feature type="transmembrane region" description="Helical" evidence="6">
    <location>
        <begin position="390"/>
        <end position="408"/>
    </location>
</feature>
<evidence type="ECO:0000313" key="8">
    <source>
        <dbReference type="EMBL" id="TDW99759.1"/>
    </source>
</evidence>
<evidence type="ECO:0000256" key="1">
    <source>
        <dbReference type="ARBA" id="ARBA00004429"/>
    </source>
</evidence>